<evidence type="ECO:0000313" key="4">
    <source>
        <dbReference type="Proteomes" id="UP000199759"/>
    </source>
</evidence>
<dbReference type="InterPro" id="IPR050266">
    <property type="entry name" value="AB_hydrolase_sf"/>
</dbReference>
<dbReference type="Proteomes" id="UP000199759">
    <property type="component" value="Unassembled WGS sequence"/>
</dbReference>
<dbReference type="SUPFAM" id="SSF53474">
    <property type="entry name" value="alpha/beta-Hydrolases"/>
    <property type="match status" value="1"/>
</dbReference>
<dbReference type="PANTHER" id="PTHR43798:SF31">
    <property type="entry name" value="AB HYDROLASE SUPERFAMILY PROTEIN YCLE"/>
    <property type="match status" value="1"/>
</dbReference>
<dbReference type="EMBL" id="FNHG01000024">
    <property type="protein sequence ID" value="SDM82870.1"/>
    <property type="molecule type" value="Genomic_DNA"/>
</dbReference>
<dbReference type="Pfam" id="PF12697">
    <property type="entry name" value="Abhydrolase_6"/>
    <property type="match status" value="1"/>
</dbReference>
<dbReference type="InterPro" id="IPR029058">
    <property type="entry name" value="AB_hydrolase_fold"/>
</dbReference>
<dbReference type="Gene3D" id="3.40.50.1820">
    <property type="entry name" value="alpha/beta hydrolase"/>
    <property type="match status" value="1"/>
</dbReference>
<keyword evidence="1" id="KW-0378">Hydrolase</keyword>
<protein>
    <submittedName>
        <fullName evidence="3">Pimeloyl-ACP methyl ester carboxylesterase</fullName>
    </submittedName>
</protein>
<evidence type="ECO:0000313" key="3">
    <source>
        <dbReference type="EMBL" id="SDM82870.1"/>
    </source>
</evidence>
<dbReference type="GO" id="GO:0016020">
    <property type="term" value="C:membrane"/>
    <property type="evidence" value="ECO:0007669"/>
    <property type="project" value="TreeGrafter"/>
</dbReference>
<dbReference type="PRINTS" id="PR00412">
    <property type="entry name" value="EPOXHYDRLASE"/>
</dbReference>
<dbReference type="STRING" id="144026.SAMN04488568_12430"/>
<gene>
    <name evidence="3" type="ORF">SAMN04488568_12430</name>
</gene>
<name>A0A1G9WEH0_9PROT</name>
<sequence>MHPGEIATVLNIRSDSAQGAETTLRSCRMSDGSVMRYRDLGAGPVLLLVHGWAASGDFFDTIADLLATEFRVVIPDLRAHGETPAGEAALDIDLLANDLQTLIDALELDDITALGWSMGATVLWQLIARNGHARFAGLIIEDMSPRILNTEGWALGMATGMDIAGSGRAVEAMRNDWPAYAAAFAPKMFARGRAAREPEMIADIVARLSQRHGGAMADFWLSMASQDLREALPSMNLPTLVISGARSEAYGPETSRYLVDSLPEAQSVTFANSGHAPHLEEPQEFASAVTQFANRVHAAAVTHHNTEGKAS</sequence>
<dbReference type="InterPro" id="IPR000073">
    <property type="entry name" value="AB_hydrolase_1"/>
</dbReference>
<accession>A0A1G9WEH0</accession>
<evidence type="ECO:0000259" key="2">
    <source>
        <dbReference type="Pfam" id="PF12697"/>
    </source>
</evidence>
<reference evidence="3 4" key="1">
    <citation type="submission" date="2016-10" db="EMBL/GenBank/DDBJ databases">
        <authorList>
            <person name="de Groot N.N."/>
        </authorList>
    </citation>
    <scope>NUCLEOTIDE SEQUENCE [LARGE SCALE GENOMIC DNA]</scope>
    <source>
        <strain evidence="3 4">DSM 16077</strain>
    </source>
</reference>
<organism evidence="3 4">
    <name type="scientific">Maricaulis salignorans</name>
    <dbReference type="NCBI Taxonomy" id="144026"/>
    <lineage>
        <taxon>Bacteria</taxon>
        <taxon>Pseudomonadati</taxon>
        <taxon>Pseudomonadota</taxon>
        <taxon>Alphaproteobacteria</taxon>
        <taxon>Maricaulales</taxon>
        <taxon>Maricaulaceae</taxon>
        <taxon>Maricaulis</taxon>
    </lineage>
</organism>
<feature type="domain" description="AB hydrolase-1" evidence="2">
    <location>
        <begin position="46"/>
        <end position="288"/>
    </location>
</feature>
<dbReference type="GO" id="GO:0016787">
    <property type="term" value="F:hydrolase activity"/>
    <property type="evidence" value="ECO:0007669"/>
    <property type="project" value="UniProtKB-KW"/>
</dbReference>
<dbReference type="InterPro" id="IPR000639">
    <property type="entry name" value="Epox_hydrolase-like"/>
</dbReference>
<dbReference type="AlphaFoldDB" id="A0A1G9WEH0"/>
<dbReference type="PANTHER" id="PTHR43798">
    <property type="entry name" value="MONOACYLGLYCEROL LIPASE"/>
    <property type="match status" value="1"/>
</dbReference>
<proteinExistence type="predicted"/>
<keyword evidence="4" id="KW-1185">Reference proteome</keyword>
<evidence type="ECO:0000256" key="1">
    <source>
        <dbReference type="ARBA" id="ARBA00022801"/>
    </source>
</evidence>